<accession>A0ABV6L5H7</accession>
<dbReference type="EMBL" id="JBHLTS010000021">
    <property type="protein sequence ID" value="MFC0514693.1"/>
    <property type="molecule type" value="Genomic_DNA"/>
</dbReference>
<evidence type="ECO:0008006" key="3">
    <source>
        <dbReference type="Google" id="ProtNLM"/>
    </source>
</evidence>
<proteinExistence type="predicted"/>
<name>A0ABV6L5H7_9SPHI</name>
<comment type="caution">
    <text evidence="1">The sequence shown here is derived from an EMBL/GenBank/DDBJ whole genome shotgun (WGS) entry which is preliminary data.</text>
</comment>
<reference evidence="1 2" key="1">
    <citation type="submission" date="2024-09" db="EMBL/GenBank/DDBJ databases">
        <authorList>
            <person name="Sun Q."/>
            <person name="Mori K."/>
        </authorList>
    </citation>
    <scope>NUCLEOTIDE SEQUENCE [LARGE SCALE GENOMIC DNA]</scope>
    <source>
        <strain evidence="1 2">NCAIM B.02415</strain>
    </source>
</reference>
<protein>
    <recommendedName>
        <fullName evidence="3">NurA domain-containing protein</fullName>
    </recommendedName>
</protein>
<organism evidence="1 2">
    <name type="scientific">Mucilaginibacter angelicae</name>
    <dbReference type="NCBI Taxonomy" id="869718"/>
    <lineage>
        <taxon>Bacteria</taxon>
        <taxon>Pseudomonadati</taxon>
        <taxon>Bacteroidota</taxon>
        <taxon>Sphingobacteriia</taxon>
        <taxon>Sphingobacteriales</taxon>
        <taxon>Sphingobacteriaceae</taxon>
        <taxon>Mucilaginibacter</taxon>
    </lineage>
</organism>
<gene>
    <name evidence="1" type="ORF">ACFFGT_10805</name>
</gene>
<evidence type="ECO:0000313" key="1">
    <source>
        <dbReference type="EMBL" id="MFC0514693.1"/>
    </source>
</evidence>
<sequence>MANKTMMEKAPKDILNAFDGILDNLVEGQEYDALPPRGPVDLAFSSVSDGELKSLDQDIYGQDEEENIGLPIADDRIKLVETSPIKEVLLPTEDQLDGLNIIGICGSNSRLLTTSFHMILARSSIVNFKYTRGFEKPYFYTKNRDASALLVLDNNIFNSAYTLHTYNELINRTDSPIYDHLTKCKGRPFIFKYNYEKFKKAPGSQSLGLAVKFQHSLELLSIEDIEIDNDSPLVCIKDGALFSNSSQPIDIQNGLQKLFSWSNKKKTYIALSSKIAESRVLINALNKFPHLIEDYFPNQNITVGIINSFGTDSLLLKKILKPGFRTPLIEYIEITREPIIKQPGLEGLKPLTCYYHKRTKPYNFIRIEIPKFMWDESPERIEFAISAAIWQYELGGDRPLVIKAAGERCTLDHEHWIIDQQMKAAFEKKNLGLIEF</sequence>
<dbReference type="RefSeq" id="WP_377022536.1">
    <property type="nucleotide sequence ID" value="NZ_JBHLTS010000021.1"/>
</dbReference>
<evidence type="ECO:0000313" key="2">
    <source>
        <dbReference type="Proteomes" id="UP001589828"/>
    </source>
</evidence>
<keyword evidence="2" id="KW-1185">Reference proteome</keyword>
<dbReference type="Proteomes" id="UP001589828">
    <property type="component" value="Unassembled WGS sequence"/>
</dbReference>